<feature type="compositionally biased region" description="Low complexity" evidence="1">
    <location>
        <begin position="84"/>
        <end position="107"/>
    </location>
</feature>
<evidence type="ECO:0000313" key="5">
    <source>
        <dbReference type="Proteomes" id="UP000251891"/>
    </source>
</evidence>
<reference evidence="4 5" key="1">
    <citation type="submission" date="2018-06" db="EMBL/GenBank/DDBJ databases">
        <title>Actinomadura craniellae sp. nov. isolated from marine sponge Craniella sp.</title>
        <authorList>
            <person name="Li L."/>
            <person name="Xu Q.H."/>
            <person name="Lin H.W."/>
            <person name="Lu Y.H."/>
        </authorList>
    </citation>
    <scope>NUCLEOTIDE SEQUENCE [LARGE SCALE GENOMIC DNA]</scope>
    <source>
        <strain evidence="4 5">LHW63021</strain>
    </source>
</reference>
<feature type="domain" description="DUF6458" evidence="3">
    <location>
        <begin position="1"/>
        <end position="67"/>
    </location>
</feature>
<feature type="compositionally biased region" description="Basic and acidic residues" evidence="1">
    <location>
        <begin position="124"/>
        <end position="136"/>
    </location>
</feature>
<dbReference type="AlphaFoldDB" id="A0A365H6U8"/>
<keyword evidence="5" id="KW-1185">Reference proteome</keyword>
<comment type="caution">
    <text evidence="4">The sequence shown here is derived from an EMBL/GenBank/DDBJ whole genome shotgun (WGS) entry which is preliminary data.</text>
</comment>
<dbReference type="InterPro" id="IPR045597">
    <property type="entry name" value="DUF6458"/>
</dbReference>
<keyword evidence="2" id="KW-0812">Transmembrane</keyword>
<evidence type="ECO:0000259" key="3">
    <source>
        <dbReference type="Pfam" id="PF20059"/>
    </source>
</evidence>
<evidence type="ECO:0000313" key="4">
    <source>
        <dbReference type="EMBL" id="RAY14706.1"/>
    </source>
</evidence>
<dbReference type="Pfam" id="PF20059">
    <property type="entry name" value="DUF6458"/>
    <property type="match status" value="1"/>
</dbReference>
<keyword evidence="2" id="KW-1133">Transmembrane helix</keyword>
<name>A0A365H6U8_9ACTN</name>
<gene>
    <name evidence="4" type="ORF">DPM19_13235</name>
</gene>
<dbReference type="EMBL" id="QLYX01000005">
    <property type="protein sequence ID" value="RAY14706.1"/>
    <property type="molecule type" value="Genomic_DNA"/>
</dbReference>
<protein>
    <recommendedName>
        <fullName evidence="3">DUF6458 domain-containing protein</fullName>
    </recommendedName>
</protein>
<dbReference type="RefSeq" id="WP_111866899.1">
    <property type="nucleotide sequence ID" value="NZ_QLYX01000005.1"/>
</dbReference>
<proteinExistence type="predicted"/>
<feature type="region of interest" description="Disordered" evidence="1">
    <location>
        <begin position="70"/>
        <end position="136"/>
    </location>
</feature>
<accession>A0A365H6U8</accession>
<sequence length="136" mass="14640">MGIGVSLAFIAIGAILTFALNVDLSGVNIQMVGLILMLVGLTSLAFTMMYTRPRRRGQVAEVVEEDPVYVVENDEPVPPHVHTEPAAAPQQPTSTPQQTQQPVVSTEDPPQPVDANGNPQPGRHLREAAVRRDPEA</sequence>
<dbReference type="OrthoDB" id="4775046at2"/>
<keyword evidence="2" id="KW-0472">Membrane</keyword>
<dbReference type="Proteomes" id="UP000251891">
    <property type="component" value="Unassembled WGS sequence"/>
</dbReference>
<evidence type="ECO:0000256" key="1">
    <source>
        <dbReference type="SAM" id="MobiDB-lite"/>
    </source>
</evidence>
<feature type="transmembrane region" description="Helical" evidence="2">
    <location>
        <begin position="29"/>
        <end position="50"/>
    </location>
</feature>
<evidence type="ECO:0000256" key="2">
    <source>
        <dbReference type="SAM" id="Phobius"/>
    </source>
</evidence>
<organism evidence="4 5">
    <name type="scientific">Actinomadura craniellae</name>
    <dbReference type="NCBI Taxonomy" id="2231787"/>
    <lineage>
        <taxon>Bacteria</taxon>
        <taxon>Bacillati</taxon>
        <taxon>Actinomycetota</taxon>
        <taxon>Actinomycetes</taxon>
        <taxon>Streptosporangiales</taxon>
        <taxon>Thermomonosporaceae</taxon>
        <taxon>Actinomadura</taxon>
    </lineage>
</organism>